<gene>
    <name evidence="1" type="ORF">EHS13_03175</name>
</gene>
<keyword evidence="2" id="KW-1185">Reference proteome</keyword>
<evidence type="ECO:0000313" key="1">
    <source>
        <dbReference type="EMBL" id="QGQ93978.1"/>
    </source>
</evidence>
<dbReference type="AlphaFoldDB" id="A0A6B8REW9"/>
<dbReference type="OrthoDB" id="9795554at2"/>
<dbReference type="EMBL" id="CP034235">
    <property type="protein sequence ID" value="QGQ93978.1"/>
    <property type="molecule type" value="Genomic_DNA"/>
</dbReference>
<dbReference type="Proteomes" id="UP000426246">
    <property type="component" value="Chromosome"/>
</dbReference>
<protein>
    <submittedName>
        <fullName evidence="1">Uncharacterized protein</fullName>
    </submittedName>
</protein>
<proteinExistence type="predicted"/>
<dbReference type="KEGG" id="ppsc:EHS13_03175"/>
<name>A0A6B8REW9_9BACL</name>
<organism evidence="1 2">
    <name type="scientific">Paenibacillus psychroresistens</name>
    <dbReference type="NCBI Taxonomy" id="1778678"/>
    <lineage>
        <taxon>Bacteria</taxon>
        <taxon>Bacillati</taxon>
        <taxon>Bacillota</taxon>
        <taxon>Bacilli</taxon>
        <taxon>Bacillales</taxon>
        <taxon>Paenibacillaceae</taxon>
        <taxon>Paenibacillus</taxon>
    </lineage>
</organism>
<accession>A0A6B8REW9</accession>
<evidence type="ECO:0000313" key="2">
    <source>
        <dbReference type="Proteomes" id="UP000426246"/>
    </source>
</evidence>
<reference evidence="2" key="1">
    <citation type="submission" date="2018-11" db="EMBL/GenBank/DDBJ databases">
        <title>Complete genome sequence of Paenibacillus sp. ML311-T8.</title>
        <authorList>
            <person name="Nam Y.-D."/>
            <person name="Kang J."/>
            <person name="Chung W.-H."/>
            <person name="Park Y.S."/>
        </authorList>
    </citation>
    <scope>NUCLEOTIDE SEQUENCE [LARGE SCALE GENOMIC DNA]</scope>
    <source>
        <strain evidence="2">ML311-T8</strain>
    </source>
</reference>
<sequence>MNSLNNLSFPISHPKPYQVIQRYGYEAANAYANHASGPSLGSGVISISGNISGHKSGKLEARTLLFPDAYGIAVDWQQLEVQWEGDNFHAGLIVPAGGWYRLEVRYTDGAEIPTSCTSYVEPVGVGEVFIIAGQSYGENCNGNICKLKILKEESVR</sequence>
<dbReference type="RefSeq" id="WP_155698974.1">
    <property type="nucleotide sequence ID" value="NZ_CP034235.1"/>
</dbReference>